<dbReference type="AlphaFoldDB" id="X1EWP1"/>
<sequence>LTGDVTGNADTCTTAYAGDAAVDFFGAGVTAVTDATT</sequence>
<gene>
    <name evidence="1" type="ORF">S01H4_67293</name>
</gene>
<feature type="non-terminal residue" evidence="1">
    <location>
        <position position="37"/>
    </location>
</feature>
<comment type="caution">
    <text evidence="1">The sequence shown here is derived from an EMBL/GenBank/DDBJ whole genome shotgun (WGS) entry which is preliminary data.</text>
</comment>
<organism evidence="1">
    <name type="scientific">marine sediment metagenome</name>
    <dbReference type="NCBI Taxonomy" id="412755"/>
    <lineage>
        <taxon>unclassified sequences</taxon>
        <taxon>metagenomes</taxon>
        <taxon>ecological metagenomes</taxon>
    </lineage>
</organism>
<dbReference type="EMBL" id="BART01042241">
    <property type="protein sequence ID" value="GAH21584.1"/>
    <property type="molecule type" value="Genomic_DNA"/>
</dbReference>
<reference evidence="1" key="1">
    <citation type="journal article" date="2014" name="Front. Microbiol.">
        <title>High frequency of phylogenetically diverse reductive dehalogenase-homologous genes in deep subseafloor sedimentary metagenomes.</title>
        <authorList>
            <person name="Kawai M."/>
            <person name="Futagami T."/>
            <person name="Toyoda A."/>
            <person name="Takaki Y."/>
            <person name="Nishi S."/>
            <person name="Hori S."/>
            <person name="Arai W."/>
            <person name="Tsubouchi T."/>
            <person name="Morono Y."/>
            <person name="Uchiyama I."/>
            <person name="Ito T."/>
            <person name="Fujiyama A."/>
            <person name="Inagaki F."/>
            <person name="Takami H."/>
        </authorList>
    </citation>
    <scope>NUCLEOTIDE SEQUENCE</scope>
    <source>
        <strain evidence="1">Expedition CK06-06</strain>
    </source>
</reference>
<feature type="non-terminal residue" evidence="1">
    <location>
        <position position="1"/>
    </location>
</feature>
<name>X1EWP1_9ZZZZ</name>
<proteinExistence type="predicted"/>
<accession>X1EWP1</accession>
<protein>
    <submittedName>
        <fullName evidence="1">Uncharacterized protein</fullName>
    </submittedName>
</protein>
<evidence type="ECO:0000313" key="1">
    <source>
        <dbReference type="EMBL" id="GAH21584.1"/>
    </source>
</evidence>